<evidence type="ECO:0000313" key="17">
    <source>
        <dbReference type="EMBL" id="EAR97232.2"/>
    </source>
</evidence>
<dbReference type="PROSITE" id="PS50011">
    <property type="entry name" value="PROTEIN_KINASE_DOM"/>
    <property type="match status" value="1"/>
</dbReference>
<dbReference type="SMART" id="SM00220">
    <property type="entry name" value="S_TKc"/>
    <property type="match status" value="1"/>
</dbReference>
<dbReference type="OrthoDB" id="548217at2759"/>
<dbReference type="InterPro" id="IPR011009">
    <property type="entry name" value="Kinase-like_dom_sf"/>
</dbReference>
<feature type="binding site" evidence="14">
    <location>
        <position position="43"/>
    </location>
    <ligand>
        <name>ATP</name>
        <dbReference type="ChEBI" id="CHEBI:30616"/>
    </ligand>
</feature>
<dbReference type="FunFam" id="1.10.510.10:FF:000611">
    <property type="entry name" value="CMGC family protein kinase"/>
    <property type="match status" value="1"/>
</dbReference>
<dbReference type="InterPro" id="IPR008271">
    <property type="entry name" value="Ser/Thr_kinase_AS"/>
</dbReference>
<gene>
    <name evidence="17" type="ORF">TTHERM_00483640</name>
</gene>
<keyword evidence="4" id="KW-0808">Transferase</keyword>
<dbReference type="Gene3D" id="3.30.200.20">
    <property type="entry name" value="Phosphorylase Kinase, domain 1"/>
    <property type="match status" value="1"/>
</dbReference>
<dbReference type="GO" id="GO:0005634">
    <property type="term" value="C:nucleus"/>
    <property type="evidence" value="ECO:0007669"/>
    <property type="project" value="TreeGrafter"/>
</dbReference>
<evidence type="ECO:0000256" key="10">
    <source>
        <dbReference type="ARBA" id="ARBA00041902"/>
    </source>
</evidence>
<dbReference type="OMA" id="LEGVRYC"/>
<evidence type="ECO:0000256" key="8">
    <source>
        <dbReference type="ARBA" id="ARBA00038543"/>
    </source>
</evidence>
<comment type="similarity">
    <text evidence="1">Belongs to the protein kinase superfamily. CMGC Ser/Thr protein kinase family. CDC2/CDKX subfamily.</text>
</comment>
<dbReference type="PROSITE" id="PS00108">
    <property type="entry name" value="PROTEIN_KINASE_ST"/>
    <property type="match status" value="1"/>
</dbReference>
<dbReference type="InterPro" id="IPR017441">
    <property type="entry name" value="Protein_kinase_ATP_BS"/>
</dbReference>
<name>I7MJV4_TETTS</name>
<organism evidence="17 18">
    <name type="scientific">Tetrahymena thermophila (strain SB210)</name>
    <dbReference type="NCBI Taxonomy" id="312017"/>
    <lineage>
        <taxon>Eukaryota</taxon>
        <taxon>Sar</taxon>
        <taxon>Alveolata</taxon>
        <taxon>Ciliophora</taxon>
        <taxon>Intramacronucleata</taxon>
        <taxon>Oligohymenophorea</taxon>
        <taxon>Hymenostomatida</taxon>
        <taxon>Tetrahymenina</taxon>
        <taxon>Tetrahymenidae</taxon>
        <taxon>Tetrahymena</taxon>
    </lineage>
</organism>
<evidence type="ECO:0000256" key="13">
    <source>
        <dbReference type="ARBA" id="ARBA00048367"/>
    </source>
</evidence>
<dbReference type="eggNOG" id="KOG0594">
    <property type="taxonomic scope" value="Eukaryota"/>
</dbReference>
<dbReference type="PROSITE" id="PS00107">
    <property type="entry name" value="PROTEIN_KINASE_ATP"/>
    <property type="match status" value="1"/>
</dbReference>
<evidence type="ECO:0000259" key="16">
    <source>
        <dbReference type="PROSITE" id="PS50011"/>
    </source>
</evidence>
<accession>I7MJV4</accession>
<dbReference type="Proteomes" id="UP000009168">
    <property type="component" value="Unassembled WGS sequence"/>
</dbReference>
<dbReference type="GeneID" id="7840816"/>
<evidence type="ECO:0000256" key="9">
    <source>
        <dbReference type="ARBA" id="ARBA00039612"/>
    </source>
</evidence>
<evidence type="ECO:0000256" key="1">
    <source>
        <dbReference type="ARBA" id="ARBA00006485"/>
    </source>
</evidence>
<comment type="subunit">
    <text evidence="8">May form a complex composed of at least the catalytic subunit CRK2 and a cyclin.</text>
</comment>
<dbReference type="GO" id="GO:0005524">
    <property type="term" value="F:ATP binding"/>
    <property type="evidence" value="ECO:0007669"/>
    <property type="project" value="UniProtKB-UniRule"/>
</dbReference>
<evidence type="ECO:0000256" key="6">
    <source>
        <dbReference type="ARBA" id="ARBA00022777"/>
    </source>
</evidence>
<protein>
    <recommendedName>
        <fullName evidence="9">Cyclin-dependent kinase 2 homolog</fullName>
        <ecNumber evidence="2">2.7.11.22</ecNumber>
    </recommendedName>
    <alternativeName>
        <fullName evidence="10">Cell division control protein 2 homolog</fullName>
    </alternativeName>
    <alternativeName>
        <fullName evidence="11">cdc2-related kinase 2</fullName>
    </alternativeName>
</protein>
<dbReference type="InterPro" id="IPR050108">
    <property type="entry name" value="CDK"/>
</dbReference>
<evidence type="ECO:0000256" key="12">
    <source>
        <dbReference type="ARBA" id="ARBA00047811"/>
    </source>
</evidence>
<dbReference type="SUPFAM" id="SSF56112">
    <property type="entry name" value="Protein kinase-like (PK-like)"/>
    <property type="match status" value="1"/>
</dbReference>
<dbReference type="HOGENOM" id="CLU_000288_181_1_1"/>
<dbReference type="GO" id="GO:0004693">
    <property type="term" value="F:cyclin-dependent protein serine/threonine kinase activity"/>
    <property type="evidence" value="ECO:0007669"/>
    <property type="project" value="UniProtKB-EC"/>
</dbReference>
<keyword evidence="7 14" id="KW-0067">ATP-binding</keyword>
<dbReference type="EMBL" id="GG662667">
    <property type="protein sequence ID" value="EAR97232.2"/>
    <property type="molecule type" value="Genomic_DNA"/>
</dbReference>
<dbReference type="Gene3D" id="1.10.510.10">
    <property type="entry name" value="Transferase(Phosphotransferase) domain 1"/>
    <property type="match status" value="1"/>
</dbReference>
<dbReference type="FunFam" id="3.30.200.20:FF:000375">
    <property type="entry name" value="Cell division related protein kinase 2"/>
    <property type="match status" value="1"/>
</dbReference>
<dbReference type="InParanoid" id="I7MJV4"/>
<evidence type="ECO:0000256" key="7">
    <source>
        <dbReference type="ARBA" id="ARBA00022840"/>
    </source>
</evidence>
<evidence type="ECO:0000313" key="18">
    <source>
        <dbReference type="Proteomes" id="UP000009168"/>
    </source>
</evidence>
<dbReference type="CDD" id="cd07829">
    <property type="entry name" value="STKc_CDK_like"/>
    <property type="match status" value="1"/>
</dbReference>
<dbReference type="Pfam" id="PF00069">
    <property type="entry name" value="Pkinase"/>
    <property type="match status" value="1"/>
</dbReference>
<dbReference type="PANTHER" id="PTHR24056">
    <property type="entry name" value="CELL DIVISION PROTEIN KINASE"/>
    <property type="match status" value="1"/>
</dbReference>
<keyword evidence="5 14" id="KW-0547">Nucleotide-binding</keyword>
<dbReference type="EC" id="2.7.11.22" evidence="2"/>
<evidence type="ECO:0000256" key="2">
    <source>
        <dbReference type="ARBA" id="ARBA00012425"/>
    </source>
</evidence>
<proteinExistence type="inferred from homology"/>
<feature type="domain" description="Protein kinase" evidence="16">
    <location>
        <begin position="14"/>
        <end position="301"/>
    </location>
</feature>
<dbReference type="InterPro" id="IPR000719">
    <property type="entry name" value="Prot_kinase_dom"/>
</dbReference>
<evidence type="ECO:0000256" key="3">
    <source>
        <dbReference type="ARBA" id="ARBA00022527"/>
    </source>
</evidence>
<dbReference type="RefSeq" id="XP_001017477.2">
    <property type="nucleotide sequence ID" value="XM_001017477.3"/>
</dbReference>
<sequence>MENLENLETIEDRYQKIKKIGEGTYGKVFQAKDLKTDQIVALKKVKNDYEEIGDEGIPSTALREISCLKALDHPNVVKLVDVVYIMKKNKLYLVFEYIDYDLKAYQKKIGKIPEQTVKSYMHQILKGIEHCHSRRIFHRDLKPQNILVNNKGDIKIADFGLGKIFGIPLNTITHEVETLWYRAPEILLGDKLYSLPVDVWSIGCIFAELIIGHPLFHGDSEIDQIFKIFQFFGTPKSSKLEGTYNLKYWSNLFPRFKSQKDEILKPIIETDPQAADLLVKLIDIEPAKRISVSQALKHPYFDNIQSPLNSQIFNF</sequence>
<keyword evidence="18" id="KW-1185">Reference proteome</keyword>
<keyword evidence="6 17" id="KW-0418">Kinase</keyword>
<dbReference type="AlphaFoldDB" id="I7MJV4"/>
<evidence type="ECO:0000256" key="11">
    <source>
        <dbReference type="ARBA" id="ARBA00042858"/>
    </source>
</evidence>
<comment type="catalytic activity">
    <reaction evidence="12">
        <text>L-threonyl-[protein] + ATP = O-phospho-L-threonyl-[protein] + ADP + H(+)</text>
        <dbReference type="Rhea" id="RHEA:46608"/>
        <dbReference type="Rhea" id="RHEA-COMP:11060"/>
        <dbReference type="Rhea" id="RHEA-COMP:11605"/>
        <dbReference type="ChEBI" id="CHEBI:15378"/>
        <dbReference type="ChEBI" id="CHEBI:30013"/>
        <dbReference type="ChEBI" id="CHEBI:30616"/>
        <dbReference type="ChEBI" id="CHEBI:61977"/>
        <dbReference type="ChEBI" id="CHEBI:456216"/>
        <dbReference type="EC" id="2.7.11.22"/>
    </reaction>
</comment>
<evidence type="ECO:0000256" key="15">
    <source>
        <dbReference type="RuleBase" id="RU000304"/>
    </source>
</evidence>
<evidence type="ECO:0000256" key="14">
    <source>
        <dbReference type="PROSITE-ProRule" id="PRU10141"/>
    </source>
</evidence>
<evidence type="ECO:0000256" key="5">
    <source>
        <dbReference type="ARBA" id="ARBA00022741"/>
    </source>
</evidence>
<dbReference type="STRING" id="312017.I7MJV4"/>
<comment type="catalytic activity">
    <reaction evidence="13">
        <text>L-seryl-[protein] + ATP = O-phospho-L-seryl-[protein] + ADP + H(+)</text>
        <dbReference type="Rhea" id="RHEA:17989"/>
        <dbReference type="Rhea" id="RHEA-COMP:9863"/>
        <dbReference type="Rhea" id="RHEA-COMP:11604"/>
        <dbReference type="ChEBI" id="CHEBI:15378"/>
        <dbReference type="ChEBI" id="CHEBI:29999"/>
        <dbReference type="ChEBI" id="CHEBI:30616"/>
        <dbReference type="ChEBI" id="CHEBI:83421"/>
        <dbReference type="ChEBI" id="CHEBI:456216"/>
        <dbReference type="EC" id="2.7.11.22"/>
    </reaction>
</comment>
<dbReference type="KEGG" id="tet:TTHERM_00483640"/>
<evidence type="ECO:0000256" key="4">
    <source>
        <dbReference type="ARBA" id="ARBA00022679"/>
    </source>
</evidence>
<reference evidence="18" key="1">
    <citation type="journal article" date="2006" name="PLoS Biol.">
        <title>Macronuclear genome sequence of the ciliate Tetrahymena thermophila, a model eukaryote.</title>
        <authorList>
            <person name="Eisen J.A."/>
            <person name="Coyne R.S."/>
            <person name="Wu M."/>
            <person name="Wu D."/>
            <person name="Thiagarajan M."/>
            <person name="Wortman J.R."/>
            <person name="Badger J.H."/>
            <person name="Ren Q."/>
            <person name="Amedeo P."/>
            <person name="Jones K.M."/>
            <person name="Tallon L.J."/>
            <person name="Delcher A.L."/>
            <person name="Salzberg S.L."/>
            <person name="Silva J.C."/>
            <person name="Haas B.J."/>
            <person name="Majoros W.H."/>
            <person name="Farzad M."/>
            <person name="Carlton J.M."/>
            <person name="Smith R.K. Jr."/>
            <person name="Garg J."/>
            <person name="Pearlman R.E."/>
            <person name="Karrer K.M."/>
            <person name="Sun L."/>
            <person name="Manning G."/>
            <person name="Elde N.C."/>
            <person name="Turkewitz A.P."/>
            <person name="Asai D.J."/>
            <person name="Wilkes D.E."/>
            <person name="Wang Y."/>
            <person name="Cai H."/>
            <person name="Collins K."/>
            <person name="Stewart B.A."/>
            <person name="Lee S.R."/>
            <person name="Wilamowska K."/>
            <person name="Weinberg Z."/>
            <person name="Ruzzo W.L."/>
            <person name="Wloga D."/>
            <person name="Gaertig J."/>
            <person name="Frankel J."/>
            <person name="Tsao C.-C."/>
            <person name="Gorovsky M.A."/>
            <person name="Keeling P.J."/>
            <person name="Waller R.F."/>
            <person name="Patron N.J."/>
            <person name="Cherry J.M."/>
            <person name="Stover N.A."/>
            <person name="Krieger C.J."/>
            <person name="del Toro C."/>
            <person name="Ryder H.F."/>
            <person name="Williamson S.C."/>
            <person name="Barbeau R.A."/>
            <person name="Hamilton E.P."/>
            <person name="Orias E."/>
        </authorList>
    </citation>
    <scope>NUCLEOTIDE SEQUENCE [LARGE SCALE GENOMIC DNA]</scope>
    <source>
        <strain evidence="18">SB210</strain>
    </source>
</reference>
<keyword evidence="3 15" id="KW-0723">Serine/threonine-protein kinase</keyword>